<evidence type="ECO:0000256" key="3">
    <source>
        <dbReference type="ARBA" id="ARBA00022989"/>
    </source>
</evidence>
<evidence type="ECO:0000256" key="5">
    <source>
        <dbReference type="SAM" id="Phobius"/>
    </source>
</evidence>
<evidence type="ECO:0000256" key="2">
    <source>
        <dbReference type="ARBA" id="ARBA00022692"/>
    </source>
</evidence>
<dbReference type="AlphaFoldDB" id="A0AAV4G3V6"/>
<evidence type="ECO:0000313" key="7">
    <source>
        <dbReference type="EMBL" id="GFR80059.1"/>
    </source>
</evidence>
<dbReference type="PROSITE" id="PS50262">
    <property type="entry name" value="G_PROTEIN_RECEP_F1_2"/>
    <property type="match status" value="1"/>
</dbReference>
<comment type="subcellular location">
    <subcellularLocation>
        <location evidence="1">Membrane</location>
    </subcellularLocation>
</comment>
<feature type="domain" description="G-protein coupled receptors family 1 profile" evidence="6">
    <location>
        <begin position="44"/>
        <end position="138"/>
    </location>
</feature>
<keyword evidence="7" id="KW-0675">Receptor</keyword>
<organism evidence="7 8">
    <name type="scientific">Elysia marginata</name>
    <dbReference type="NCBI Taxonomy" id="1093978"/>
    <lineage>
        <taxon>Eukaryota</taxon>
        <taxon>Metazoa</taxon>
        <taxon>Spiralia</taxon>
        <taxon>Lophotrochozoa</taxon>
        <taxon>Mollusca</taxon>
        <taxon>Gastropoda</taxon>
        <taxon>Heterobranchia</taxon>
        <taxon>Euthyneura</taxon>
        <taxon>Panpulmonata</taxon>
        <taxon>Sacoglossa</taxon>
        <taxon>Placobranchoidea</taxon>
        <taxon>Plakobranchidae</taxon>
        <taxon>Elysia</taxon>
    </lineage>
</organism>
<name>A0AAV4G3V6_9GAST</name>
<keyword evidence="8" id="KW-1185">Reference proteome</keyword>
<keyword evidence="4 5" id="KW-0472">Membrane</keyword>
<protein>
    <submittedName>
        <fullName evidence="7">Chemosensory receptor B</fullName>
    </submittedName>
</protein>
<reference evidence="7 8" key="1">
    <citation type="journal article" date="2021" name="Elife">
        <title>Chloroplast acquisition without the gene transfer in kleptoplastic sea slugs, Plakobranchus ocellatus.</title>
        <authorList>
            <person name="Maeda T."/>
            <person name="Takahashi S."/>
            <person name="Yoshida T."/>
            <person name="Shimamura S."/>
            <person name="Takaki Y."/>
            <person name="Nagai Y."/>
            <person name="Toyoda A."/>
            <person name="Suzuki Y."/>
            <person name="Arimoto A."/>
            <person name="Ishii H."/>
            <person name="Satoh N."/>
            <person name="Nishiyama T."/>
            <person name="Hasebe M."/>
            <person name="Maruyama T."/>
            <person name="Minagawa J."/>
            <person name="Obokata J."/>
            <person name="Shigenobu S."/>
        </authorList>
    </citation>
    <scope>NUCLEOTIDE SEQUENCE [LARGE SCALE GENOMIC DNA]</scope>
</reference>
<keyword evidence="2 5" id="KW-0812">Transmembrane</keyword>
<comment type="caution">
    <text evidence="7">The sequence shown here is derived from an EMBL/GenBank/DDBJ whole genome shotgun (WGS) entry which is preliminary data.</text>
</comment>
<gene>
    <name evidence="7" type="ORF">ElyMa_000570900</name>
</gene>
<accession>A0AAV4G3V6</accession>
<evidence type="ECO:0000256" key="1">
    <source>
        <dbReference type="ARBA" id="ARBA00004370"/>
    </source>
</evidence>
<evidence type="ECO:0000259" key="6">
    <source>
        <dbReference type="PROSITE" id="PS50262"/>
    </source>
</evidence>
<dbReference type="SUPFAM" id="SSF81321">
    <property type="entry name" value="Family A G protein-coupled receptor-like"/>
    <property type="match status" value="1"/>
</dbReference>
<evidence type="ECO:0000256" key="4">
    <source>
        <dbReference type="ARBA" id="ARBA00023136"/>
    </source>
</evidence>
<evidence type="ECO:0000313" key="8">
    <source>
        <dbReference type="Proteomes" id="UP000762676"/>
    </source>
</evidence>
<sequence length="138" mass="15396">MYPATNSSSFYLSFDFMAYFRRRQYLRDVVSSLSVATYGFATLANVIVILVFLKDGLKSTSNISFIALAVTDVYVSIIWTLSQAVLNTWLCGPFLGLGEYLFTYLQPSAEAMSTVGSWITAVITWERLCCVALPLKVN</sequence>
<dbReference type="Proteomes" id="UP000762676">
    <property type="component" value="Unassembled WGS sequence"/>
</dbReference>
<proteinExistence type="predicted"/>
<dbReference type="InterPro" id="IPR017452">
    <property type="entry name" value="GPCR_Rhodpsn_7TM"/>
</dbReference>
<feature type="transmembrane region" description="Helical" evidence="5">
    <location>
        <begin position="65"/>
        <end position="86"/>
    </location>
</feature>
<keyword evidence="3 5" id="KW-1133">Transmembrane helix</keyword>
<dbReference type="Gene3D" id="1.20.1070.10">
    <property type="entry name" value="Rhodopsin 7-helix transmembrane proteins"/>
    <property type="match status" value="1"/>
</dbReference>
<dbReference type="EMBL" id="BMAT01001122">
    <property type="protein sequence ID" value="GFR80059.1"/>
    <property type="molecule type" value="Genomic_DNA"/>
</dbReference>
<dbReference type="GO" id="GO:0016020">
    <property type="term" value="C:membrane"/>
    <property type="evidence" value="ECO:0007669"/>
    <property type="project" value="UniProtKB-SubCell"/>
</dbReference>
<feature type="transmembrane region" description="Helical" evidence="5">
    <location>
        <begin position="29"/>
        <end position="53"/>
    </location>
</feature>